<feature type="region of interest" description="Disordered" evidence="1">
    <location>
        <begin position="80"/>
        <end position="104"/>
    </location>
</feature>
<protein>
    <recommendedName>
        <fullName evidence="4">Lipoprotein</fullName>
    </recommendedName>
</protein>
<reference evidence="2 3" key="1">
    <citation type="submission" date="2024-02" db="EMBL/GenBank/DDBJ databases">
        <authorList>
            <person name="Saticioglu I.B."/>
        </authorList>
    </citation>
    <scope>NUCLEOTIDE SEQUENCE [LARGE SCALE GENOMIC DNA]</scope>
    <source>
        <strain evidence="2 3">Mu-80</strain>
    </source>
</reference>
<evidence type="ECO:0000256" key="1">
    <source>
        <dbReference type="SAM" id="MobiDB-lite"/>
    </source>
</evidence>
<dbReference type="EMBL" id="JBBDGM010000026">
    <property type="protein sequence ID" value="MEJ1090033.1"/>
    <property type="molecule type" value="Genomic_DNA"/>
</dbReference>
<accession>A0ABU8LH67</accession>
<evidence type="ECO:0008006" key="4">
    <source>
        <dbReference type="Google" id="ProtNLM"/>
    </source>
</evidence>
<sequence>MVAVFLLAGCSDPGPGVAQEVRRGVPDGLVVEPLSEGPVATWVDPGETFAIVTWGSGSCPPVATALTADGPDRVDLTFGPSPNDPCTADMSPTTHEFEMPDEISRSPVTVSITYEDWPETDVLTLE</sequence>
<keyword evidence="3" id="KW-1185">Reference proteome</keyword>
<dbReference type="Proteomes" id="UP001371224">
    <property type="component" value="Unassembled WGS sequence"/>
</dbReference>
<comment type="caution">
    <text evidence="2">The sequence shown here is derived from an EMBL/GenBank/DDBJ whole genome shotgun (WGS) entry which is preliminary data.</text>
</comment>
<dbReference type="RefSeq" id="WP_337333675.1">
    <property type="nucleotide sequence ID" value="NZ_JBBDGM010000026.1"/>
</dbReference>
<gene>
    <name evidence="2" type="ORF">WDU99_17075</name>
</gene>
<feature type="compositionally biased region" description="Basic and acidic residues" evidence="1">
    <location>
        <begin position="95"/>
        <end position="104"/>
    </location>
</feature>
<evidence type="ECO:0000313" key="2">
    <source>
        <dbReference type="EMBL" id="MEJ1090033.1"/>
    </source>
</evidence>
<organism evidence="2 3">
    <name type="scientific">Microbacterium bandirmense</name>
    <dbReference type="NCBI Taxonomy" id="3122050"/>
    <lineage>
        <taxon>Bacteria</taxon>
        <taxon>Bacillati</taxon>
        <taxon>Actinomycetota</taxon>
        <taxon>Actinomycetes</taxon>
        <taxon>Micrococcales</taxon>
        <taxon>Microbacteriaceae</taxon>
        <taxon>Microbacterium</taxon>
    </lineage>
</organism>
<proteinExistence type="predicted"/>
<evidence type="ECO:0000313" key="3">
    <source>
        <dbReference type="Proteomes" id="UP001371224"/>
    </source>
</evidence>
<name>A0ABU8LH67_9MICO</name>